<dbReference type="InterPro" id="IPR043502">
    <property type="entry name" value="DNA/RNA_pol_sf"/>
</dbReference>
<dbReference type="InterPro" id="IPR000477">
    <property type="entry name" value="RT_dom"/>
</dbReference>
<reference evidence="2 3" key="1">
    <citation type="journal article" date="2021" name="Nat. Plants">
        <title>The Taxus genome provides insights into paclitaxel biosynthesis.</title>
        <authorList>
            <person name="Xiong X."/>
            <person name="Gou J."/>
            <person name="Liao Q."/>
            <person name="Li Y."/>
            <person name="Zhou Q."/>
            <person name="Bi G."/>
            <person name="Li C."/>
            <person name="Du R."/>
            <person name="Wang X."/>
            <person name="Sun T."/>
            <person name="Guo L."/>
            <person name="Liang H."/>
            <person name="Lu P."/>
            <person name="Wu Y."/>
            <person name="Zhang Z."/>
            <person name="Ro D.K."/>
            <person name="Shang Y."/>
            <person name="Huang S."/>
            <person name="Yan J."/>
        </authorList>
    </citation>
    <scope>NUCLEOTIDE SEQUENCE [LARGE SCALE GENOMIC DNA]</scope>
    <source>
        <strain evidence="2">Ta-2019</strain>
    </source>
</reference>
<dbReference type="EMBL" id="JAHRHJ020000002">
    <property type="protein sequence ID" value="KAH9327469.1"/>
    <property type="molecule type" value="Genomic_DNA"/>
</dbReference>
<name>A0AA38LKP6_TAXCH</name>
<keyword evidence="3" id="KW-1185">Reference proteome</keyword>
<dbReference type="CDD" id="cd01647">
    <property type="entry name" value="RT_LTR"/>
    <property type="match status" value="1"/>
</dbReference>
<organism evidence="2 3">
    <name type="scientific">Taxus chinensis</name>
    <name type="common">Chinese yew</name>
    <name type="synonym">Taxus wallichiana var. chinensis</name>
    <dbReference type="NCBI Taxonomy" id="29808"/>
    <lineage>
        <taxon>Eukaryota</taxon>
        <taxon>Viridiplantae</taxon>
        <taxon>Streptophyta</taxon>
        <taxon>Embryophyta</taxon>
        <taxon>Tracheophyta</taxon>
        <taxon>Spermatophyta</taxon>
        <taxon>Pinopsida</taxon>
        <taxon>Pinidae</taxon>
        <taxon>Conifers II</taxon>
        <taxon>Cupressales</taxon>
        <taxon>Taxaceae</taxon>
        <taxon>Taxus</taxon>
    </lineage>
</organism>
<feature type="non-terminal residue" evidence="2">
    <location>
        <position position="78"/>
    </location>
</feature>
<dbReference type="Gene3D" id="3.30.70.270">
    <property type="match status" value="1"/>
</dbReference>
<dbReference type="Proteomes" id="UP000824469">
    <property type="component" value="Unassembled WGS sequence"/>
</dbReference>
<dbReference type="OMA" id="HDMMNDI"/>
<dbReference type="InterPro" id="IPR043128">
    <property type="entry name" value="Rev_trsase/Diguanyl_cyclase"/>
</dbReference>
<gene>
    <name evidence="2" type="ORF">KI387_007647</name>
</gene>
<dbReference type="SUPFAM" id="SSF56672">
    <property type="entry name" value="DNA/RNA polymerases"/>
    <property type="match status" value="1"/>
</dbReference>
<evidence type="ECO:0000259" key="1">
    <source>
        <dbReference type="Pfam" id="PF00078"/>
    </source>
</evidence>
<proteinExistence type="predicted"/>
<feature type="domain" description="Reverse transcriptase" evidence="1">
    <location>
        <begin position="4"/>
        <end position="77"/>
    </location>
</feature>
<accession>A0AA38LKP6</accession>
<dbReference type="Gene3D" id="3.10.10.10">
    <property type="entry name" value="HIV Type 1 Reverse Transcriptase, subunit A, domain 1"/>
    <property type="match status" value="1"/>
</dbReference>
<protein>
    <recommendedName>
        <fullName evidence="1">Reverse transcriptase domain-containing protein</fullName>
    </recommendedName>
</protein>
<dbReference type="PANTHER" id="PTHR24559:SF431">
    <property type="entry name" value="RNA-DIRECTED DNA POLYMERASE HOMOLOG"/>
    <property type="match status" value="1"/>
</dbReference>
<dbReference type="InterPro" id="IPR053134">
    <property type="entry name" value="RNA-dir_DNA_polymerase"/>
</dbReference>
<comment type="caution">
    <text evidence="2">The sequence shown here is derived from an EMBL/GenBank/DDBJ whole genome shotgun (WGS) entry which is preliminary data.</text>
</comment>
<dbReference type="AlphaFoldDB" id="A0AA38LKP6"/>
<evidence type="ECO:0000313" key="3">
    <source>
        <dbReference type="Proteomes" id="UP000824469"/>
    </source>
</evidence>
<dbReference type="PANTHER" id="PTHR24559">
    <property type="entry name" value="TRANSPOSON TY3-I GAG-POL POLYPROTEIN"/>
    <property type="match status" value="1"/>
</dbReference>
<feature type="non-terminal residue" evidence="2">
    <location>
        <position position="1"/>
    </location>
</feature>
<dbReference type="Pfam" id="PF00078">
    <property type="entry name" value="RVT_1"/>
    <property type="match status" value="1"/>
</dbReference>
<evidence type="ECO:0000313" key="2">
    <source>
        <dbReference type="EMBL" id="KAH9327469.1"/>
    </source>
</evidence>
<sequence length="78" mass="9143">DINKIQIAEEDQHKTTFITPWGTFCYKIMPFGLKNAKATYQRAMTIIFHDMMNDIMEDYVDDILAKSKSMGEHLEVLR</sequence>